<evidence type="ECO:0000313" key="2">
    <source>
        <dbReference type="EMBL" id="QDG51220.1"/>
    </source>
</evidence>
<organism evidence="2 3">
    <name type="scientific">Persicimonas caeni</name>
    <dbReference type="NCBI Taxonomy" id="2292766"/>
    <lineage>
        <taxon>Bacteria</taxon>
        <taxon>Deltaproteobacteria</taxon>
        <taxon>Bradymonadales</taxon>
        <taxon>Bradymonadaceae</taxon>
        <taxon>Persicimonas</taxon>
    </lineage>
</organism>
<dbReference type="Proteomes" id="UP000315995">
    <property type="component" value="Chromosome"/>
</dbReference>
<protein>
    <submittedName>
        <fullName evidence="2">Uncharacterized protein</fullName>
    </submittedName>
</protein>
<dbReference type="EMBL" id="CP041186">
    <property type="protein sequence ID" value="QDG51220.1"/>
    <property type="molecule type" value="Genomic_DNA"/>
</dbReference>
<evidence type="ECO:0000313" key="3">
    <source>
        <dbReference type="Proteomes" id="UP000315995"/>
    </source>
</evidence>
<sequence length="409" mass="46581">MDFFGKDQFKELLDVQKGPAVSIFVKADRQNNKGKNNKLAFRDQVNRAKKMLEERYPDEEFRSVAEMMDDWLDDDAFWGSLSKGVAAFFSPEIERVYRLKTEVDDEAIVSDTFYTRPMLRTMLEPQRYWVLVFDQKNTKLFEASEDRIEEISLGDTPTSMDDALQADFPTHPSAESRQREGGAPNAQGSPAGVSGSKPAFVGMGDERDLEPRYFRQYAQIVDEGLREMLHNATGPLILAAPGRMYSHFRQESKLDNLAEEGLQESLVHLKPAKIHEKTWPLAKKASEKKIDEVLELWEREYGRGKAETDLQQIAKRTLMSQVRFLLIEEGRRVWGNIDRNEGTVEVERENGRDHTDETDVLDELAEFVISMGGEVFELPKSRMPVDTGAAAILRGSGRAEYGGERARMT</sequence>
<proteinExistence type="predicted"/>
<dbReference type="AlphaFoldDB" id="A0A4Y6PSJ6"/>
<keyword evidence="3" id="KW-1185">Reference proteome</keyword>
<feature type="region of interest" description="Disordered" evidence="1">
    <location>
        <begin position="151"/>
        <end position="202"/>
    </location>
</feature>
<dbReference type="InterPro" id="IPR041289">
    <property type="entry name" value="Bact_RF_family3"/>
</dbReference>
<dbReference type="OrthoDB" id="4393931at2"/>
<accession>A0A5B8Y462</accession>
<dbReference type="Pfam" id="PF18845">
    <property type="entry name" value="baeRF_family3"/>
    <property type="match status" value="1"/>
</dbReference>
<gene>
    <name evidence="2" type="ORF">FIV42_10855</name>
</gene>
<accession>A0A4Y6PSJ6</accession>
<reference evidence="2 3" key="1">
    <citation type="submission" date="2019-06" db="EMBL/GenBank/DDBJ databases">
        <title>Persicimonas caeni gen. nov., sp. nov., a predatory bacterium isolated from solar saltern.</title>
        <authorList>
            <person name="Wang S."/>
        </authorList>
    </citation>
    <scope>NUCLEOTIDE SEQUENCE [LARGE SCALE GENOMIC DNA]</scope>
    <source>
        <strain evidence="2 3">YN101</strain>
    </source>
</reference>
<dbReference type="RefSeq" id="WP_141197705.1">
    <property type="nucleotide sequence ID" value="NZ_CP041186.1"/>
</dbReference>
<name>A0A4Y6PSJ6_PERCE</name>
<evidence type="ECO:0000256" key="1">
    <source>
        <dbReference type="SAM" id="MobiDB-lite"/>
    </source>
</evidence>